<evidence type="ECO:0000313" key="2">
    <source>
        <dbReference type="EMBL" id="VDN30944.1"/>
    </source>
</evidence>
<accession>A0A183EAQ2</accession>
<reference evidence="4" key="1">
    <citation type="submission" date="2016-06" db="UniProtKB">
        <authorList>
            <consortium name="WormBaseParasite"/>
        </authorList>
    </citation>
    <scope>IDENTIFICATION</scope>
</reference>
<dbReference type="OrthoDB" id="9942268at2759"/>
<dbReference type="AlphaFoldDB" id="A0A183EAQ2"/>
<sequence>MLEQMSAELEQLSALYSAKCLENSQLDEKMSLLLADKENHSSSSAVEIQNRRLQREIRQKDAVIEELRQKVTFLERRVADLTGEELPLRYGRIRSFSSGLFFTFAHYDMILLLIHQRHEEERALIFD</sequence>
<evidence type="ECO:0000256" key="1">
    <source>
        <dbReference type="SAM" id="Coils"/>
    </source>
</evidence>
<proteinExistence type="predicted"/>
<reference evidence="2 3" key="2">
    <citation type="submission" date="2018-11" db="EMBL/GenBank/DDBJ databases">
        <authorList>
            <consortium name="Pathogen Informatics"/>
        </authorList>
    </citation>
    <scope>NUCLEOTIDE SEQUENCE [LARGE SCALE GENOMIC DNA]</scope>
</reference>
<evidence type="ECO:0000313" key="3">
    <source>
        <dbReference type="Proteomes" id="UP000271098"/>
    </source>
</evidence>
<dbReference type="Proteomes" id="UP000271098">
    <property type="component" value="Unassembled WGS sequence"/>
</dbReference>
<feature type="coiled-coil region" evidence="1">
    <location>
        <begin position="50"/>
        <end position="84"/>
    </location>
</feature>
<keyword evidence="3" id="KW-1185">Reference proteome</keyword>
<dbReference type="EMBL" id="UYRT01086110">
    <property type="protein sequence ID" value="VDN30944.1"/>
    <property type="molecule type" value="Genomic_DNA"/>
</dbReference>
<name>A0A183EAQ2_9BILA</name>
<protein>
    <submittedName>
        <fullName evidence="2 4">Uncharacterized protein</fullName>
    </submittedName>
</protein>
<gene>
    <name evidence="2" type="ORF">GPUH_LOCUS18043</name>
</gene>
<organism evidence="4">
    <name type="scientific">Gongylonema pulchrum</name>
    <dbReference type="NCBI Taxonomy" id="637853"/>
    <lineage>
        <taxon>Eukaryota</taxon>
        <taxon>Metazoa</taxon>
        <taxon>Ecdysozoa</taxon>
        <taxon>Nematoda</taxon>
        <taxon>Chromadorea</taxon>
        <taxon>Rhabditida</taxon>
        <taxon>Spirurina</taxon>
        <taxon>Spiruromorpha</taxon>
        <taxon>Spiruroidea</taxon>
        <taxon>Gongylonematidae</taxon>
        <taxon>Gongylonema</taxon>
    </lineage>
</organism>
<dbReference type="WBParaSite" id="GPUH_0001806801-mRNA-1">
    <property type="protein sequence ID" value="GPUH_0001806801-mRNA-1"/>
    <property type="gene ID" value="GPUH_0001806801"/>
</dbReference>
<keyword evidence="1" id="KW-0175">Coiled coil</keyword>
<evidence type="ECO:0000313" key="4">
    <source>
        <dbReference type="WBParaSite" id="GPUH_0001806801-mRNA-1"/>
    </source>
</evidence>